<dbReference type="InterPro" id="IPR056825">
    <property type="entry name" value="Agd3_C"/>
</dbReference>
<feature type="chain" id="PRO_5044631799" description="Extracellular serine-rich protein" evidence="2">
    <location>
        <begin position="28"/>
        <end position="812"/>
    </location>
</feature>
<dbReference type="Pfam" id="PF25117">
    <property type="entry name" value="Agd3_C"/>
    <property type="match status" value="1"/>
</dbReference>
<name>A0A6G1G3W5_9PEZI</name>
<dbReference type="Pfam" id="PF25115">
    <property type="entry name" value="Agd3_CE"/>
    <property type="match status" value="1"/>
</dbReference>
<keyword evidence="2" id="KW-0732">Signal</keyword>
<dbReference type="RefSeq" id="XP_033534339.1">
    <property type="nucleotide sequence ID" value="XM_033676385.1"/>
</dbReference>
<evidence type="ECO:0000313" key="8">
    <source>
        <dbReference type="RefSeq" id="XP_033534339.1"/>
    </source>
</evidence>
<feature type="domain" description="Agd3 CBM87" evidence="4">
    <location>
        <begin position="148"/>
        <end position="359"/>
    </location>
</feature>
<reference evidence="8" key="2">
    <citation type="submission" date="2020-04" db="EMBL/GenBank/DDBJ databases">
        <authorList>
            <consortium name="NCBI Genome Project"/>
        </authorList>
    </citation>
    <scope>NUCLEOTIDE SEQUENCE</scope>
    <source>
        <strain evidence="8">CBS 781.70</strain>
    </source>
</reference>
<dbReference type="AlphaFoldDB" id="A0A6G1G3W5"/>
<gene>
    <name evidence="6 8" type="ORF">P152DRAFT_396947</name>
</gene>
<feature type="compositionally biased region" description="Low complexity" evidence="1">
    <location>
        <begin position="120"/>
        <end position="131"/>
    </location>
</feature>
<evidence type="ECO:0008006" key="9">
    <source>
        <dbReference type="Google" id="ProtNLM"/>
    </source>
</evidence>
<dbReference type="PANTHER" id="PTHR31002:SF34">
    <property type="entry name" value="CELL WALL PROTEIN CWP1-RELATED"/>
    <property type="match status" value="1"/>
</dbReference>
<dbReference type="OrthoDB" id="2113314at2759"/>
<dbReference type="InterPro" id="IPR050788">
    <property type="entry name" value="Yeast_SRP1/TIP1_CWP"/>
</dbReference>
<evidence type="ECO:0000256" key="1">
    <source>
        <dbReference type="SAM" id="MobiDB-lite"/>
    </source>
</evidence>
<feature type="domain" description="Agd3 C-terminal" evidence="5">
    <location>
        <begin position="744"/>
        <end position="810"/>
    </location>
</feature>
<protein>
    <recommendedName>
        <fullName evidence="9">Extracellular serine-rich protein</fullName>
    </recommendedName>
</protein>
<dbReference type="Proteomes" id="UP000504638">
    <property type="component" value="Unplaced"/>
</dbReference>
<evidence type="ECO:0000259" key="5">
    <source>
        <dbReference type="Pfam" id="PF25117"/>
    </source>
</evidence>
<reference evidence="8" key="3">
    <citation type="submission" date="2025-04" db="UniProtKB">
        <authorList>
            <consortium name="RefSeq"/>
        </authorList>
    </citation>
    <scope>IDENTIFICATION</scope>
    <source>
        <strain evidence="8">CBS 781.70</strain>
    </source>
</reference>
<evidence type="ECO:0000259" key="4">
    <source>
        <dbReference type="Pfam" id="PF25116"/>
    </source>
</evidence>
<feature type="domain" description="Agd3 deacetylase" evidence="3">
    <location>
        <begin position="373"/>
        <end position="740"/>
    </location>
</feature>
<feature type="region of interest" description="Disordered" evidence="1">
    <location>
        <begin position="105"/>
        <end position="141"/>
    </location>
</feature>
<keyword evidence="7" id="KW-1185">Reference proteome</keyword>
<reference evidence="6 8" key="1">
    <citation type="submission" date="2020-01" db="EMBL/GenBank/DDBJ databases">
        <authorList>
            <consortium name="DOE Joint Genome Institute"/>
            <person name="Haridas S."/>
            <person name="Albert R."/>
            <person name="Binder M."/>
            <person name="Bloem J."/>
            <person name="Labutti K."/>
            <person name="Salamov A."/>
            <person name="Andreopoulos B."/>
            <person name="Baker S.E."/>
            <person name="Barry K."/>
            <person name="Bills G."/>
            <person name="Bluhm B.H."/>
            <person name="Cannon C."/>
            <person name="Castanera R."/>
            <person name="Culley D.E."/>
            <person name="Daum C."/>
            <person name="Ezra D."/>
            <person name="Gonzalez J.B."/>
            <person name="Henrissat B."/>
            <person name="Kuo A."/>
            <person name="Liang C."/>
            <person name="Lipzen A."/>
            <person name="Lutzoni F."/>
            <person name="Magnuson J."/>
            <person name="Mondo S."/>
            <person name="Nolan M."/>
            <person name="Ohm R."/>
            <person name="Pangilinan J."/>
            <person name="Park H.-J."/>
            <person name="Ramirez L."/>
            <person name="Alfaro M."/>
            <person name="Sun H."/>
            <person name="Tritt A."/>
            <person name="Yoshinaga Y."/>
            <person name="Zwiers L.-H."/>
            <person name="Turgeon B.G."/>
            <person name="Goodwin S.B."/>
            <person name="Spatafora J.W."/>
            <person name="Crous P.W."/>
            <person name="Grigoriev I.V."/>
        </authorList>
    </citation>
    <scope>NUCLEOTIDE SEQUENCE</scope>
    <source>
        <strain evidence="6 8">CBS 781.70</strain>
    </source>
</reference>
<evidence type="ECO:0000259" key="3">
    <source>
        <dbReference type="Pfam" id="PF25115"/>
    </source>
</evidence>
<proteinExistence type="predicted"/>
<evidence type="ECO:0000313" key="7">
    <source>
        <dbReference type="Proteomes" id="UP000504638"/>
    </source>
</evidence>
<dbReference type="PANTHER" id="PTHR31002">
    <property type="entry name" value="SERIPAUPERIN"/>
    <property type="match status" value="1"/>
</dbReference>
<dbReference type="GeneID" id="54416955"/>
<dbReference type="EMBL" id="ML975157">
    <property type="protein sequence ID" value="KAF1812708.1"/>
    <property type="molecule type" value="Genomic_DNA"/>
</dbReference>
<accession>A0A6G1G3W5</accession>
<dbReference type="InterPro" id="IPR056827">
    <property type="entry name" value="CBM87_Agd3"/>
</dbReference>
<organism evidence="6">
    <name type="scientific">Eremomyces bilateralis CBS 781.70</name>
    <dbReference type="NCBI Taxonomy" id="1392243"/>
    <lineage>
        <taxon>Eukaryota</taxon>
        <taxon>Fungi</taxon>
        <taxon>Dikarya</taxon>
        <taxon>Ascomycota</taxon>
        <taxon>Pezizomycotina</taxon>
        <taxon>Dothideomycetes</taxon>
        <taxon>Dothideomycetes incertae sedis</taxon>
        <taxon>Eremomycetales</taxon>
        <taxon>Eremomycetaceae</taxon>
        <taxon>Eremomyces</taxon>
    </lineage>
</organism>
<evidence type="ECO:0000313" key="6">
    <source>
        <dbReference type="EMBL" id="KAF1812708.1"/>
    </source>
</evidence>
<feature type="signal peptide" evidence="2">
    <location>
        <begin position="1"/>
        <end position="27"/>
    </location>
</feature>
<dbReference type="InterPro" id="IPR056826">
    <property type="entry name" value="Agd3_CE"/>
</dbReference>
<dbReference type="Pfam" id="PF25116">
    <property type="entry name" value="CBM87_Agd3"/>
    <property type="match status" value="1"/>
</dbReference>
<evidence type="ECO:0000256" key="2">
    <source>
        <dbReference type="SAM" id="SignalP"/>
    </source>
</evidence>
<sequence>MAPSLSRHLLAFCLFILFFLSPFQIRADDVLEEQNLEERDAQVIAVTVYQGGNGRQTNQQWPTLRPGGGNAGNGGNGATVTVTGRRPVTVSAGGRRTTRTVTVGPVTTRPTTTRGGGGITTRPITTKPTTKADPQTSPIPGRGNSCLSTFLVIARHAADAYQGYARLQAYGIPYRVVYVGSGSVTLPALANGNQGNFGGIVVVSEVRNDDSNDGSSALKPEQWQQLYDYQVKFGVRMTRLDAYPVEEFGVTDAHTGDGCCEDTVEQLLTVTDFTGFEGVNFKKGATVSTKGLWHYPSRIIDPSIAREIARFAPSGIFKEQTTAAIINNINGREQIVFFTAWATDALVTSAYLDHVWVQWATRGLYTGIRRLNFGTQVDDVFLQTTLFQPNTVNFRLRPADLEAHVAWTRQIQGKMPRGSEYFIELGHNGNGAIENGIKNDPAGGACVPPSAIYYSSTPAEFADQEYKKPAGSGTNVWPTSPAEYSWSDACINLDPLAVWLKNPTNRDAFAHVSHTFTHQSLNGATYEDANKEIKFNIGFLDAIGFSAAKHFSGKGLIPPGITGFHNPDVLRAWSDNGLQNGVGDNSRSALLNHENEFWPLVTNQSANGFDGYQITPRWVSNIFYNCDAIDCNVAEWRSSYGVNGNAAALFEDERDVNTRSILGLHHDAYMFHQANMRVSDLPNQSTGTVSGKYSLLQFWVETVVGEVVRLVDWPLLTLKHDDLAVSFADRMARDRCNPNIAWNYSSDGSQIVGATLTTTGNRCGKPLPVTFPGPVTSNNGGRAEQIGSDPLTVWVTINGSPVTFTLRTPVKV</sequence>